<dbReference type="STRING" id="735517.SAMN05444272_1683"/>
<dbReference type="RefSeq" id="WP_073011778.1">
    <property type="nucleotide sequence ID" value="NZ_FRBW01000002.1"/>
</dbReference>
<organism evidence="1 2">
    <name type="scientific">Roseibium suaedae</name>
    <dbReference type="NCBI Taxonomy" id="735517"/>
    <lineage>
        <taxon>Bacteria</taxon>
        <taxon>Pseudomonadati</taxon>
        <taxon>Pseudomonadota</taxon>
        <taxon>Alphaproteobacteria</taxon>
        <taxon>Hyphomicrobiales</taxon>
        <taxon>Stappiaceae</taxon>
        <taxon>Roseibium</taxon>
    </lineage>
</organism>
<evidence type="ECO:0000313" key="1">
    <source>
        <dbReference type="EMBL" id="SHM06321.1"/>
    </source>
</evidence>
<gene>
    <name evidence="1" type="ORF">SAMN05444272_1683</name>
</gene>
<proteinExistence type="predicted"/>
<evidence type="ECO:0000313" key="2">
    <source>
        <dbReference type="Proteomes" id="UP000186002"/>
    </source>
</evidence>
<reference evidence="1 2" key="1">
    <citation type="submission" date="2016-11" db="EMBL/GenBank/DDBJ databases">
        <authorList>
            <person name="Jaros S."/>
            <person name="Januszkiewicz K."/>
            <person name="Wedrychowicz H."/>
        </authorList>
    </citation>
    <scope>NUCLEOTIDE SEQUENCE [LARGE SCALE GENOMIC DNA]</scope>
    <source>
        <strain evidence="1 2">DSM 22153</strain>
    </source>
</reference>
<protein>
    <submittedName>
        <fullName evidence="1">Uncharacterized protein</fullName>
    </submittedName>
</protein>
<accession>A0A1M7FQF9</accession>
<dbReference type="AlphaFoldDB" id="A0A1M7FQF9"/>
<keyword evidence="2" id="KW-1185">Reference proteome</keyword>
<dbReference type="OrthoDB" id="8410353at2"/>
<dbReference type="Proteomes" id="UP000186002">
    <property type="component" value="Unassembled WGS sequence"/>
</dbReference>
<dbReference type="EMBL" id="FRBW01000002">
    <property type="protein sequence ID" value="SHM06321.1"/>
    <property type="molecule type" value="Genomic_DNA"/>
</dbReference>
<sequence>MSDLRPDVIFVIDGAVWRDFQELRERWEEPLCIGLRDECVRNIRSAIRAGKPDVATHWLRVQKFALAYGLSWVSAVEVDGILIRESPKMCVLRYPEDRDLKRVPIEAR</sequence>
<name>A0A1M7FQF9_9HYPH</name>